<dbReference type="PROSITE" id="PS50977">
    <property type="entry name" value="HTH_TETR_2"/>
    <property type="match status" value="1"/>
</dbReference>
<evidence type="ECO:0000256" key="2">
    <source>
        <dbReference type="ARBA" id="ARBA00023125"/>
    </source>
</evidence>
<evidence type="ECO:0000313" key="7">
    <source>
        <dbReference type="Proteomes" id="UP000234331"/>
    </source>
</evidence>
<dbReference type="PANTHER" id="PTHR30055">
    <property type="entry name" value="HTH-TYPE TRANSCRIPTIONAL REGULATOR RUTR"/>
    <property type="match status" value="1"/>
</dbReference>
<dbReference type="InterPro" id="IPR041347">
    <property type="entry name" value="MftR_C"/>
</dbReference>
<dbReference type="GO" id="GO:0003700">
    <property type="term" value="F:DNA-binding transcription factor activity"/>
    <property type="evidence" value="ECO:0007669"/>
    <property type="project" value="TreeGrafter"/>
</dbReference>
<keyword evidence="7" id="KW-1185">Reference proteome</keyword>
<name>A0A2I2KSC5_9ACTN</name>
<dbReference type="Pfam" id="PF00440">
    <property type="entry name" value="TetR_N"/>
    <property type="match status" value="1"/>
</dbReference>
<dbReference type="InterPro" id="IPR001647">
    <property type="entry name" value="HTH_TetR"/>
</dbReference>
<dbReference type="EMBL" id="FZMO01000179">
    <property type="protein sequence ID" value="SNQ48565.1"/>
    <property type="molecule type" value="Genomic_DNA"/>
</dbReference>
<evidence type="ECO:0000259" key="5">
    <source>
        <dbReference type="PROSITE" id="PS50977"/>
    </source>
</evidence>
<evidence type="ECO:0000256" key="3">
    <source>
        <dbReference type="ARBA" id="ARBA00023163"/>
    </source>
</evidence>
<dbReference type="PANTHER" id="PTHR30055:SF238">
    <property type="entry name" value="MYCOFACTOCIN BIOSYNTHESIS TRANSCRIPTIONAL REGULATOR MFTR-RELATED"/>
    <property type="match status" value="1"/>
</dbReference>
<gene>
    <name evidence="6" type="ORF">FRACA_260018</name>
</gene>
<feature type="domain" description="HTH tetR-type" evidence="5">
    <location>
        <begin position="16"/>
        <end position="76"/>
    </location>
</feature>
<dbReference type="InterPro" id="IPR009057">
    <property type="entry name" value="Homeodomain-like_sf"/>
</dbReference>
<reference evidence="6 7" key="1">
    <citation type="submission" date="2017-06" db="EMBL/GenBank/DDBJ databases">
        <authorList>
            <person name="Kim H.J."/>
            <person name="Triplett B.A."/>
        </authorList>
    </citation>
    <scope>NUCLEOTIDE SEQUENCE [LARGE SCALE GENOMIC DNA]</scope>
    <source>
        <strain evidence="6">FRACA_ARgP5</strain>
    </source>
</reference>
<dbReference type="PRINTS" id="PR00455">
    <property type="entry name" value="HTHTETR"/>
</dbReference>
<dbReference type="InterPro" id="IPR050109">
    <property type="entry name" value="HTH-type_TetR-like_transc_reg"/>
</dbReference>
<dbReference type="Gene3D" id="1.10.357.10">
    <property type="entry name" value="Tetracycline Repressor, domain 2"/>
    <property type="match status" value="1"/>
</dbReference>
<protein>
    <submittedName>
        <fullName evidence="6">Putative DNA-binding transcriptional repressor AcrR</fullName>
    </submittedName>
</protein>
<evidence type="ECO:0000256" key="1">
    <source>
        <dbReference type="ARBA" id="ARBA00023015"/>
    </source>
</evidence>
<organism evidence="6 7">
    <name type="scientific">Frankia canadensis</name>
    <dbReference type="NCBI Taxonomy" id="1836972"/>
    <lineage>
        <taxon>Bacteria</taxon>
        <taxon>Bacillati</taxon>
        <taxon>Actinomycetota</taxon>
        <taxon>Actinomycetes</taxon>
        <taxon>Frankiales</taxon>
        <taxon>Frankiaceae</taxon>
        <taxon>Frankia</taxon>
    </lineage>
</organism>
<accession>A0A2I2KSC5</accession>
<keyword evidence="1" id="KW-0805">Transcription regulation</keyword>
<dbReference type="Pfam" id="PF17754">
    <property type="entry name" value="TetR_C_14"/>
    <property type="match status" value="1"/>
</dbReference>
<dbReference type="Proteomes" id="UP000234331">
    <property type="component" value="Unassembled WGS sequence"/>
</dbReference>
<keyword evidence="2 4" id="KW-0238">DNA-binding</keyword>
<dbReference type="GO" id="GO:0000976">
    <property type="term" value="F:transcription cis-regulatory region binding"/>
    <property type="evidence" value="ECO:0007669"/>
    <property type="project" value="TreeGrafter"/>
</dbReference>
<feature type="DNA-binding region" description="H-T-H motif" evidence="4">
    <location>
        <begin position="39"/>
        <end position="58"/>
    </location>
</feature>
<evidence type="ECO:0000313" key="6">
    <source>
        <dbReference type="EMBL" id="SNQ48565.1"/>
    </source>
</evidence>
<dbReference type="InterPro" id="IPR023772">
    <property type="entry name" value="DNA-bd_HTH_TetR-type_CS"/>
</dbReference>
<dbReference type="PROSITE" id="PS01081">
    <property type="entry name" value="HTH_TETR_1"/>
    <property type="match status" value="1"/>
</dbReference>
<proteinExistence type="predicted"/>
<dbReference type="Gene3D" id="1.10.10.60">
    <property type="entry name" value="Homeodomain-like"/>
    <property type="match status" value="1"/>
</dbReference>
<dbReference type="RefSeq" id="WP_165818411.1">
    <property type="nucleotide sequence ID" value="NZ_FZMO01000179.1"/>
</dbReference>
<sequence>MTEAPKPFGLRERQRRAIEAELRAAALKLFGERGFDEVSVAEIAAEAGISERTFFRHFPTKEDVVLTLMEGYGLDIISRLESQPLDRPWFDVLRNTYTGAYDVEVTMAGERSEELRRSTAQVLKLAQGSTRLRAGIDARARTWQDDIARIVARRLGVDIDQDPRPRVWGAVAIIVGMANAERHAAIDGSLGVSPAEAWDALAELLKPPTGT</sequence>
<keyword evidence="3" id="KW-0804">Transcription</keyword>
<dbReference type="AlphaFoldDB" id="A0A2I2KSC5"/>
<dbReference type="SUPFAM" id="SSF46689">
    <property type="entry name" value="Homeodomain-like"/>
    <property type="match status" value="1"/>
</dbReference>
<evidence type="ECO:0000256" key="4">
    <source>
        <dbReference type="PROSITE-ProRule" id="PRU00335"/>
    </source>
</evidence>